<dbReference type="GO" id="GO:0016874">
    <property type="term" value="F:ligase activity"/>
    <property type="evidence" value="ECO:0007669"/>
    <property type="project" value="UniProtKB-KW"/>
</dbReference>
<proteinExistence type="predicted"/>
<evidence type="ECO:0000259" key="6">
    <source>
        <dbReference type="Pfam" id="PF03738"/>
    </source>
</evidence>
<evidence type="ECO:0000256" key="5">
    <source>
        <dbReference type="ARBA" id="ARBA00022842"/>
    </source>
</evidence>
<evidence type="ECO:0000256" key="3">
    <source>
        <dbReference type="ARBA" id="ARBA00022741"/>
    </source>
</evidence>
<name>A0A4U9IU95_9ENTR</name>
<dbReference type="Pfam" id="PF03738">
    <property type="entry name" value="GSP_synth"/>
    <property type="match status" value="1"/>
</dbReference>
<dbReference type="GO" id="GO:0046872">
    <property type="term" value="F:metal ion binding"/>
    <property type="evidence" value="ECO:0007669"/>
    <property type="project" value="UniProtKB-KW"/>
</dbReference>
<organism evidence="7 8">
    <name type="scientific">Leclercia adecarboxylata</name>
    <dbReference type="NCBI Taxonomy" id="83655"/>
    <lineage>
        <taxon>Bacteria</taxon>
        <taxon>Pseudomonadati</taxon>
        <taxon>Pseudomonadota</taxon>
        <taxon>Gammaproteobacteria</taxon>
        <taxon>Enterobacterales</taxon>
        <taxon>Enterobacteriaceae</taxon>
        <taxon>Leclercia</taxon>
    </lineage>
</organism>
<dbReference type="InterPro" id="IPR005494">
    <property type="entry name" value="GSPS_pre-ATP-grasp-like_dom"/>
</dbReference>
<gene>
    <name evidence="7" type="ORF">NCTC13032_06363</name>
</gene>
<feature type="domain" description="Glutathionylspermidine synthase pre-ATP-grasp-like" evidence="6">
    <location>
        <begin position="3"/>
        <end position="86"/>
    </location>
</feature>
<keyword evidence="2" id="KW-0479">Metal-binding</keyword>
<dbReference type="SUPFAM" id="SSF56059">
    <property type="entry name" value="Glutathione synthetase ATP-binding domain-like"/>
    <property type="match status" value="1"/>
</dbReference>
<dbReference type="AlphaFoldDB" id="A0A4U9IU95"/>
<evidence type="ECO:0000313" key="8">
    <source>
        <dbReference type="Proteomes" id="UP000310719"/>
    </source>
</evidence>
<evidence type="ECO:0000256" key="4">
    <source>
        <dbReference type="ARBA" id="ARBA00022840"/>
    </source>
</evidence>
<protein>
    <submittedName>
        <fullName evidence="7">Bifunctional glutathionylspermidine amidase/glutathionylspermidine synthetase</fullName>
    </submittedName>
</protein>
<keyword evidence="5" id="KW-0460">Magnesium</keyword>
<reference evidence="7 8" key="1">
    <citation type="submission" date="2019-05" db="EMBL/GenBank/DDBJ databases">
        <authorList>
            <consortium name="Pathogen Informatics"/>
        </authorList>
    </citation>
    <scope>NUCLEOTIDE SEQUENCE [LARGE SCALE GENOMIC DNA]</scope>
    <source>
        <strain evidence="7 8">NCTC13032</strain>
    </source>
</reference>
<accession>A0A4U9IU95</accession>
<keyword evidence="1" id="KW-0436">Ligase</keyword>
<dbReference type="GO" id="GO:0005524">
    <property type="term" value="F:ATP binding"/>
    <property type="evidence" value="ECO:0007669"/>
    <property type="project" value="UniProtKB-KW"/>
</dbReference>
<sequence>MSKKPIFSREGANVSIIENGNTVEAVEGPYGEEGMIVQQFYQLPKYGDSYMLIGSWLINDQPAGIGIREDRALITQDLSRFYPHIFVE</sequence>
<keyword evidence="4" id="KW-0067">ATP-binding</keyword>
<dbReference type="EMBL" id="LR590464">
    <property type="protein sequence ID" value="VTP79569.1"/>
    <property type="molecule type" value="Genomic_DNA"/>
</dbReference>
<evidence type="ECO:0000256" key="1">
    <source>
        <dbReference type="ARBA" id="ARBA00022598"/>
    </source>
</evidence>
<dbReference type="Gene3D" id="3.30.1490.330">
    <property type="match status" value="1"/>
</dbReference>
<dbReference type="Proteomes" id="UP000310719">
    <property type="component" value="Chromosome"/>
</dbReference>
<evidence type="ECO:0000256" key="2">
    <source>
        <dbReference type="ARBA" id="ARBA00022723"/>
    </source>
</evidence>
<keyword evidence="3" id="KW-0547">Nucleotide-binding</keyword>
<evidence type="ECO:0000313" key="7">
    <source>
        <dbReference type="EMBL" id="VTP79569.1"/>
    </source>
</evidence>